<sequence length="195" mass="22265">MRFMSIDLMKHTSEYILETGKVLKLLQSKSNIARQKILKMISIDNATNSDNIKMSKGKCTHGRSSNNRRIHDTEEKENKVSLKKRKTNNDMMLHLADIKPDPCISQNLILQVYNPIGDDFYNNVLGYDINRLMAVLLCMISGCSQEYWFYAPECAQLASDTFNIPIIVFGTDSNASLSFLPFDQKPGLRKRPIIL</sequence>
<comment type="caution">
    <text evidence="2">The sequence shown here is derived from an EMBL/GenBank/DDBJ whole genome shotgun (WGS) entry which is preliminary data.</text>
</comment>
<organism evidence="2 3">
    <name type="scientific">Ambispora gerdemannii</name>
    <dbReference type="NCBI Taxonomy" id="144530"/>
    <lineage>
        <taxon>Eukaryota</taxon>
        <taxon>Fungi</taxon>
        <taxon>Fungi incertae sedis</taxon>
        <taxon>Mucoromycota</taxon>
        <taxon>Glomeromycotina</taxon>
        <taxon>Glomeromycetes</taxon>
        <taxon>Archaeosporales</taxon>
        <taxon>Ambisporaceae</taxon>
        <taxon>Ambispora</taxon>
    </lineage>
</organism>
<keyword evidence="3" id="KW-1185">Reference proteome</keyword>
<evidence type="ECO:0000313" key="2">
    <source>
        <dbReference type="EMBL" id="CAG8436991.1"/>
    </source>
</evidence>
<accession>A0A9N8YP00</accession>
<feature type="region of interest" description="Disordered" evidence="1">
    <location>
        <begin position="54"/>
        <end position="76"/>
    </location>
</feature>
<protein>
    <submittedName>
        <fullName evidence="2">10491_t:CDS:1</fullName>
    </submittedName>
</protein>
<gene>
    <name evidence="2" type="ORF">AGERDE_LOCUS723</name>
</gene>
<dbReference type="EMBL" id="CAJVPL010000038">
    <property type="protein sequence ID" value="CAG8436991.1"/>
    <property type="molecule type" value="Genomic_DNA"/>
</dbReference>
<reference evidence="2" key="1">
    <citation type="submission" date="2021-06" db="EMBL/GenBank/DDBJ databases">
        <authorList>
            <person name="Kallberg Y."/>
            <person name="Tangrot J."/>
            <person name="Rosling A."/>
        </authorList>
    </citation>
    <scope>NUCLEOTIDE SEQUENCE</scope>
    <source>
        <strain evidence="2">MT106</strain>
    </source>
</reference>
<dbReference type="AlphaFoldDB" id="A0A9N8YP00"/>
<evidence type="ECO:0000313" key="3">
    <source>
        <dbReference type="Proteomes" id="UP000789831"/>
    </source>
</evidence>
<evidence type="ECO:0000256" key="1">
    <source>
        <dbReference type="SAM" id="MobiDB-lite"/>
    </source>
</evidence>
<name>A0A9N8YP00_9GLOM</name>
<dbReference type="OrthoDB" id="2444680at2759"/>
<proteinExistence type="predicted"/>
<dbReference type="Proteomes" id="UP000789831">
    <property type="component" value="Unassembled WGS sequence"/>
</dbReference>